<dbReference type="InterPro" id="IPR036388">
    <property type="entry name" value="WH-like_DNA-bd_sf"/>
</dbReference>
<dbReference type="AlphaFoldDB" id="A0A0H5LTN0"/>
<evidence type="ECO:0000313" key="2">
    <source>
        <dbReference type="Proteomes" id="UP000043316"/>
    </source>
</evidence>
<sequence>MSKTSQAYTIRKSNMLNALARLCSARMSSFEGARLPPPELWPKTREMADQCDENIYTTRTLLLTLVKEGKVYISSRPINNSLRWFICTERISRKPQ</sequence>
<dbReference type="Gene3D" id="1.10.10.10">
    <property type="entry name" value="Winged helix-like DNA-binding domain superfamily/Winged helix DNA-binding domain"/>
    <property type="match status" value="1"/>
</dbReference>
<accession>A0A0H5LTN0</accession>
<organism evidence="1 2">
    <name type="scientific">Yersinia intermedia</name>
    <dbReference type="NCBI Taxonomy" id="631"/>
    <lineage>
        <taxon>Bacteria</taxon>
        <taxon>Pseudomonadati</taxon>
        <taxon>Pseudomonadota</taxon>
        <taxon>Gammaproteobacteria</taxon>
        <taxon>Enterobacterales</taxon>
        <taxon>Yersiniaceae</taxon>
        <taxon>Yersinia</taxon>
    </lineage>
</organism>
<evidence type="ECO:0000313" key="1">
    <source>
        <dbReference type="EMBL" id="CRY54262.1"/>
    </source>
</evidence>
<name>A0A0H5LTN0_YERIN</name>
<dbReference type="Proteomes" id="UP000043316">
    <property type="component" value="Unassembled WGS sequence"/>
</dbReference>
<dbReference type="RefSeq" id="WP_019209558.1">
    <property type="nucleotide sequence ID" value="NZ_CWJI01000001.1"/>
</dbReference>
<gene>
    <name evidence="1" type="ORF">ERS008476_01176</name>
</gene>
<protein>
    <recommendedName>
        <fullName evidence="3">FaeA-like protein</fullName>
    </recommendedName>
</protein>
<reference evidence="2" key="1">
    <citation type="submission" date="2015-03" db="EMBL/GenBank/DDBJ databases">
        <authorList>
            <consortium name="Pathogen Informatics"/>
        </authorList>
    </citation>
    <scope>NUCLEOTIDE SEQUENCE [LARGE SCALE GENOMIC DNA]</scope>
    <source>
        <strain evidence="2">R148</strain>
    </source>
</reference>
<evidence type="ECO:0008006" key="3">
    <source>
        <dbReference type="Google" id="ProtNLM"/>
    </source>
</evidence>
<dbReference type="EMBL" id="CWJI01000001">
    <property type="protein sequence ID" value="CRY54262.1"/>
    <property type="molecule type" value="Genomic_DNA"/>
</dbReference>
<proteinExistence type="predicted"/>